<dbReference type="AlphaFoldDB" id="A0A3B0YRL2"/>
<dbReference type="Pfam" id="PF16137">
    <property type="entry name" value="DUF4845"/>
    <property type="match status" value="1"/>
</dbReference>
<name>A0A3B0YRL2_9ZZZZ</name>
<evidence type="ECO:0000256" key="1">
    <source>
        <dbReference type="SAM" id="Phobius"/>
    </source>
</evidence>
<protein>
    <recommendedName>
        <fullName evidence="3">DUF4845 domain-containing protein</fullName>
    </recommendedName>
</protein>
<reference evidence="2" key="1">
    <citation type="submission" date="2018-06" db="EMBL/GenBank/DDBJ databases">
        <authorList>
            <person name="Zhirakovskaya E."/>
        </authorList>
    </citation>
    <scope>NUCLEOTIDE SEQUENCE</scope>
</reference>
<sequence length="124" mass="14331">MKKWHHQRGMTAIGWLLVLGLIAFFTLITLRLVPLYMEFAKISSVFDSLVDEPDIGIKPRNFIVSLVAKRFNVNDVREVSPKLLKISKEKGLTRISIEYERREHLMSNIDIVASFDKTIEVSTR</sequence>
<organism evidence="2">
    <name type="scientific">hydrothermal vent metagenome</name>
    <dbReference type="NCBI Taxonomy" id="652676"/>
    <lineage>
        <taxon>unclassified sequences</taxon>
        <taxon>metagenomes</taxon>
        <taxon>ecological metagenomes</taxon>
    </lineage>
</organism>
<accession>A0A3B0YRL2</accession>
<dbReference type="EMBL" id="UOFN01000110">
    <property type="protein sequence ID" value="VAW79350.1"/>
    <property type="molecule type" value="Genomic_DNA"/>
</dbReference>
<evidence type="ECO:0008006" key="3">
    <source>
        <dbReference type="Google" id="ProtNLM"/>
    </source>
</evidence>
<proteinExistence type="predicted"/>
<feature type="transmembrane region" description="Helical" evidence="1">
    <location>
        <begin position="12"/>
        <end position="33"/>
    </location>
</feature>
<dbReference type="InterPro" id="IPR032314">
    <property type="entry name" value="DUF4845"/>
</dbReference>
<evidence type="ECO:0000313" key="2">
    <source>
        <dbReference type="EMBL" id="VAW79350.1"/>
    </source>
</evidence>
<keyword evidence="1" id="KW-1133">Transmembrane helix</keyword>
<keyword evidence="1" id="KW-0812">Transmembrane</keyword>
<keyword evidence="1" id="KW-0472">Membrane</keyword>
<gene>
    <name evidence="2" type="ORF">MNBD_GAMMA15-1243</name>
</gene>